<comment type="caution">
    <text evidence="2">The sequence shown here is derived from an EMBL/GenBank/DDBJ whole genome shotgun (WGS) entry which is preliminary data.</text>
</comment>
<sequence>MTPTSNAPTNSSPAILDIIGWLFGLVALAIGVINTFWGNDPGFGVFVMLLAFVFFPPVDNFIKGKTGFAVPRIAKWLLGFFILWASVGVGELFDKIDLMMASF</sequence>
<dbReference type="EMBL" id="JADQDQ010000003">
    <property type="protein sequence ID" value="MBF9237252.1"/>
    <property type="molecule type" value="Genomic_DNA"/>
</dbReference>
<evidence type="ECO:0000313" key="3">
    <source>
        <dbReference type="Proteomes" id="UP000597617"/>
    </source>
</evidence>
<reference evidence="2 3" key="1">
    <citation type="submission" date="2020-11" db="EMBL/GenBank/DDBJ databases">
        <authorList>
            <person name="Kim M.K."/>
        </authorList>
    </citation>
    <scope>NUCLEOTIDE SEQUENCE [LARGE SCALE GENOMIC DNA]</scope>
    <source>
        <strain evidence="2 3">BT683</strain>
    </source>
</reference>
<feature type="transmembrane region" description="Helical" evidence="1">
    <location>
        <begin position="14"/>
        <end position="37"/>
    </location>
</feature>
<keyword evidence="1" id="KW-1133">Transmembrane helix</keyword>
<protein>
    <recommendedName>
        <fullName evidence="4">AI-2E family transporter</fullName>
    </recommendedName>
</protein>
<keyword evidence="1" id="KW-0812">Transmembrane</keyword>
<evidence type="ECO:0000313" key="2">
    <source>
        <dbReference type="EMBL" id="MBF9237252.1"/>
    </source>
</evidence>
<gene>
    <name evidence="2" type="ORF">I2I05_07565</name>
</gene>
<accession>A0ABS0IGG1</accession>
<dbReference type="Proteomes" id="UP000597617">
    <property type="component" value="Unassembled WGS sequence"/>
</dbReference>
<dbReference type="RefSeq" id="WP_196281634.1">
    <property type="nucleotide sequence ID" value="NZ_JADQDQ010000003.1"/>
</dbReference>
<feature type="transmembrane region" description="Helical" evidence="1">
    <location>
        <begin position="43"/>
        <end position="62"/>
    </location>
</feature>
<keyword evidence="1" id="KW-0472">Membrane</keyword>
<evidence type="ECO:0000256" key="1">
    <source>
        <dbReference type="SAM" id="Phobius"/>
    </source>
</evidence>
<feature type="transmembrane region" description="Helical" evidence="1">
    <location>
        <begin position="74"/>
        <end position="93"/>
    </location>
</feature>
<keyword evidence="3" id="KW-1185">Reference proteome</keyword>
<name>A0ABS0IGG1_9BACT</name>
<proteinExistence type="predicted"/>
<evidence type="ECO:0008006" key="4">
    <source>
        <dbReference type="Google" id="ProtNLM"/>
    </source>
</evidence>
<organism evidence="2 3">
    <name type="scientific">Hymenobacter jeongseonensis</name>
    <dbReference type="NCBI Taxonomy" id="2791027"/>
    <lineage>
        <taxon>Bacteria</taxon>
        <taxon>Pseudomonadati</taxon>
        <taxon>Bacteroidota</taxon>
        <taxon>Cytophagia</taxon>
        <taxon>Cytophagales</taxon>
        <taxon>Hymenobacteraceae</taxon>
        <taxon>Hymenobacter</taxon>
    </lineage>
</organism>